<gene>
    <name evidence="1" type="ORF">LCGC14_1394970</name>
</gene>
<accession>A0A0F9MEE4</accession>
<reference evidence="1" key="1">
    <citation type="journal article" date="2015" name="Nature">
        <title>Complex archaea that bridge the gap between prokaryotes and eukaryotes.</title>
        <authorList>
            <person name="Spang A."/>
            <person name="Saw J.H."/>
            <person name="Jorgensen S.L."/>
            <person name="Zaremba-Niedzwiedzka K."/>
            <person name="Martijn J."/>
            <person name="Lind A.E."/>
            <person name="van Eijk R."/>
            <person name="Schleper C."/>
            <person name="Guy L."/>
            <person name="Ettema T.J."/>
        </authorList>
    </citation>
    <scope>NUCLEOTIDE SEQUENCE</scope>
</reference>
<organism evidence="1">
    <name type="scientific">marine sediment metagenome</name>
    <dbReference type="NCBI Taxonomy" id="412755"/>
    <lineage>
        <taxon>unclassified sequences</taxon>
        <taxon>metagenomes</taxon>
        <taxon>ecological metagenomes</taxon>
    </lineage>
</organism>
<proteinExistence type="predicted"/>
<evidence type="ECO:0000313" key="1">
    <source>
        <dbReference type="EMBL" id="KKM74980.1"/>
    </source>
</evidence>
<dbReference type="AlphaFoldDB" id="A0A0F9MEE4"/>
<comment type="caution">
    <text evidence="1">The sequence shown here is derived from an EMBL/GenBank/DDBJ whole genome shotgun (WGS) entry which is preliminary data.</text>
</comment>
<dbReference type="EMBL" id="LAZR01009053">
    <property type="protein sequence ID" value="KKM74980.1"/>
    <property type="molecule type" value="Genomic_DNA"/>
</dbReference>
<protein>
    <submittedName>
        <fullName evidence="1">Uncharacterized protein</fullName>
    </submittedName>
</protein>
<name>A0A0F9MEE4_9ZZZZ</name>
<sequence length="76" mass="9157">HNTLNTEFVWMDENPLKQDGKLEHIIQELCHKNSIDYTTNRGINTKLWYPDDLLDFIKQSSPEQYRRFIKYLTKGN</sequence>
<feature type="non-terminal residue" evidence="1">
    <location>
        <position position="1"/>
    </location>
</feature>